<name>A0ABV0B3V7_9SPHN</name>
<dbReference type="PANTHER" id="PTHR12461">
    <property type="entry name" value="HYPOXIA-INDUCIBLE FACTOR 1 ALPHA INHIBITOR-RELATED"/>
    <property type="match status" value="1"/>
</dbReference>
<evidence type="ECO:0000313" key="2">
    <source>
        <dbReference type="EMBL" id="MEN3745800.1"/>
    </source>
</evidence>
<comment type="caution">
    <text evidence="2">The sequence shown here is derived from an EMBL/GenBank/DDBJ whole genome shotgun (WGS) entry which is preliminary data.</text>
</comment>
<dbReference type="PROSITE" id="PS51184">
    <property type="entry name" value="JMJC"/>
    <property type="match status" value="1"/>
</dbReference>
<sequence>MPRVIRQTRVIEGADAGTLSVAELIADGRPAILRGIARHLPLVAEGLRGPQAAVAWLKRFDGGRPVTAYIGDAAIGGRFGYGEDCTALNFARERGSLSAYLDRILATQDDPEGPSLYIGSTDIDQYLPGIRDQAALRFAELEQAGTPPLVSIWLGNRTIASAHYDMSNNIAVTLVGRRRFTLFPPEQAANLYPGPIDLTPAGQVVSMVDFDAPDLGRHPGFAEALAAAEVAEMAPGDALIYPALWWHQVEALDPFNAMINYWWNSTPAWIDTPQNTLLHALLSLRDRPDHEKRGWQALFDYYVFGPADRAGAHLPEAARGNLAPMDDIKARRLRALLLNRLNR</sequence>
<dbReference type="PANTHER" id="PTHR12461:SF105">
    <property type="entry name" value="HYPOXIA-INDUCIBLE FACTOR 1-ALPHA INHIBITOR"/>
    <property type="match status" value="1"/>
</dbReference>
<dbReference type="InterPro" id="IPR041667">
    <property type="entry name" value="Cupin_8"/>
</dbReference>
<reference evidence="2 3" key="1">
    <citation type="submission" date="2024-05" db="EMBL/GenBank/DDBJ databases">
        <title>Sphingomonas sp. HF-S3 16S ribosomal RNA gene Genome sequencing and assembly.</title>
        <authorList>
            <person name="Lee H."/>
        </authorList>
    </citation>
    <scope>NUCLEOTIDE SEQUENCE [LARGE SCALE GENOMIC DNA]</scope>
    <source>
        <strain evidence="2 3">HF-S3</strain>
    </source>
</reference>
<evidence type="ECO:0000313" key="3">
    <source>
        <dbReference type="Proteomes" id="UP001427805"/>
    </source>
</evidence>
<accession>A0ABV0B3V7</accession>
<organism evidence="2 3">
    <name type="scientific">Sphingomonas rustica</name>
    <dbReference type="NCBI Taxonomy" id="3103142"/>
    <lineage>
        <taxon>Bacteria</taxon>
        <taxon>Pseudomonadati</taxon>
        <taxon>Pseudomonadota</taxon>
        <taxon>Alphaproteobacteria</taxon>
        <taxon>Sphingomonadales</taxon>
        <taxon>Sphingomonadaceae</taxon>
        <taxon>Sphingomonas</taxon>
    </lineage>
</organism>
<keyword evidence="3" id="KW-1185">Reference proteome</keyword>
<protein>
    <submittedName>
        <fullName evidence="2">Cupin-like domain-containing protein</fullName>
    </submittedName>
</protein>
<dbReference type="SMART" id="SM00558">
    <property type="entry name" value="JmjC"/>
    <property type="match status" value="1"/>
</dbReference>
<gene>
    <name evidence="2" type="ORF">TPR58_01375</name>
</gene>
<dbReference type="Gene3D" id="2.60.120.650">
    <property type="entry name" value="Cupin"/>
    <property type="match status" value="1"/>
</dbReference>
<dbReference type="Proteomes" id="UP001427805">
    <property type="component" value="Unassembled WGS sequence"/>
</dbReference>
<proteinExistence type="predicted"/>
<dbReference type="InterPro" id="IPR003347">
    <property type="entry name" value="JmjC_dom"/>
</dbReference>
<feature type="domain" description="JmjC" evidence="1">
    <location>
        <begin position="116"/>
        <end position="281"/>
    </location>
</feature>
<dbReference type="Pfam" id="PF13621">
    <property type="entry name" value="Cupin_8"/>
    <property type="match status" value="1"/>
</dbReference>
<dbReference type="RefSeq" id="WP_346244805.1">
    <property type="nucleotide sequence ID" value="NZ_JBDIZK010000001.1"/>
</dbReference>
<dbReference type="EMBL" id="JBDIZK010000001">
    <property type="protein sequence ID" value="MEN3745800.1"/>
    <property type="molecule type" value="Genomic_DNA"/>
</dbReference>
<dbReference type="SUPFAM" id="SSF51197">
    <property type="entry name" value="Clavaminate synthase-like"/>
    <property type="match status" value="1"/>
</dbReference>
<evidence type="ECO:0000259" key="1">
    <source>
        <dbReference type="PROSITE" id="PS51184"/>
    </source>
</evidence>